<dbReference type="PROSITE" id="PS01186">
    <property type="entry name" value="EGF_2"/>
    <property type="match status" value="1"/>
</dbReference>
<dbReference type="Gene3D" id="3.10.250.10">
    <property type="entry name" value="SRCR-like domain"/>
    <property type="match status" value="6"/>
</dbReference>
<feature type="domain" description="SRCR" evidence="16">
    <location>
        <begin position="345"/>
        <end position="454"/>
    </location>
</feature>
<dbReference type="PROSITE" id="PS00022">
    <property type="entry name" value="EGF_1"/>
    <property type="match status" value="2"/>
</dbReference>
<keyword evidence="6 14" id="KW-1133">Transmembrane helix</keyword>
<feature type="domain" description="EGF-like" evidence="15">
    <location>
        <begin position="729"/>
        <end position="765"/>
    </location>
</feature>
<dbReference type="SMART" id="SM00202">
    <property type="entry name" value="SR"/>
    <property type="match status" value="6"/>
</dbReference>
<dbReference type="Proteomes" id="UP001163046">
    <property type="component" value="Unassembled WGS sequence"/>
</dbReference>
<feature type="domain" description="SRCR" evidence="16">
    <location>
        <begin position="124"/>
        <end position="227"/>
    </location>
</feature>
<keyword evidence="9" id="KW-0675">Receptor</keyword>
<dbReference type="InterPro" id="IPR001190">
    <property type="entry name" value="SRCR"/>
</dbReference>
<feature type="compositionally biased region" description="Polar residues" evidence="13">
    <location>
        <begin position="896"/>
        <end position="910"/>
    </location>
</feature>
<keyword evidence="4" id="KW-0732">Signal</keyword>
<gene>
    <name evidence="17" type="primary">DMBT1_4</name>
    <name evidence="17" type="ORF">OS493_018800</name>
</gene>
<dbReference type="SUPFAM" id="SSF56487">
    <property type="entry name" value="SRCR-like"/>
    <property type="match status" value="6"/>
</dbReference>
<feature type="disulfide bond" evidence="12">
    <location>
        <begin position="81"/>
        <end position="91"/>
    </location>
</feature>
<dbReference type="FunFam" id="3.10.250.10:FF:000007">
    <property type="entry name" value="Soluble scavenger receptor cysteine-rich domain-containing protein SSC5D"/>
    <property type="match status" value="1"/>
</dbReference>
<keyword evidence="3 14" id="KW-0812">Transmembrane</keyword>
<evidence type="ECO:0000313" key="18">
    <source>
        <dbReference type="Proteomes" id="UP001163046"/>
    </source>
</evidence>
<dbReference type="Pfam" id="PF00530">
    <property type="entry name" value="SRCR"/>
    <property type="match status" value="6"/>
</dbReference>
<evidence type="ECO:0000256" key="13">
    <source>
        <dbReference type="SAM" id="MobiDB-lite"/>
    </source>
</evidence>
<dbReference type="FunFam" id="2.10.25.10:FF:000012">
    <property type="entry name" value="Delta-like protein"/>
    <property type="match status" value="1"/>
</dbReference>
<dbReference type="AlphaFoldDB" id="A0A9W9ZC42"/>
<dbReference type="GO" id="GO:0016020">
    <property type="term" value="C:membrane"/>
    <property type="evidence" value="ECO:0007669"/>
    <property type="project" value="UniProtKB-SubCell"/>
</dbReference>
<keyword evidence="5" id="KW-0677">Repeat</keyword>
<dbReference type="PRINTS" id="PR00258">
    <property type="entry name" value="SPERACTRCPTR"/>
</dbReference>
<dbReference type="GO" id="GO:0005509">
    <property type="term" value="F:calcium ion binding"/>
    <property type="evidence" value="ECO:0007669"/>
    <property type="project" value="InterPro"/>
</dbReference>
<evidence type="ECO:0000256" key="14">
    <source>
        <dbReference type="SAM" id="Phobius"/>
    </source>
</evidence>
<feature type="disulfide bond" evidence="12">
    <location>
        <begin position="305"/>
        <end position="315"/>
    </location>
</feature>
<comment type="caution">
    <text evidence="17">The sequence shown here is derived from an EMBL/GenBank/DDBJ whole genome shotgun (WGS) entry which is preliminary data.</text>
</comment>
<evidence type="ECO:0000259" key="16">
    <source>
        <dbReference type="PROSITE" id="PS50287"/>
    </source>
</evidence>
<evidence type="ECO:0000256" key="5">
    <source>
        <dbReference type="ARBA" id="ARBA00022737"/>
    </source>
</evidence>
<keyword evidence="18" id="KW-1185">Reference proteome</keyword>
<feature type="disulfide bond" evidence="12">
    <location>
        <begin position="423"/>
        <end position="433"/>
    </location>
</feature>
<feature type="domain" description="SRCR" evidence="16">
    <location>
        <begin position="237"/>
        <end position="335"/>
    </location>
</feature>
<dbReference type="InterPro" id="IPR001881">
    <property type="entry name" value="EGF-like_Ca-bd_dom"/>
</dbReference>
<feature type="region of interest" description="Disordered" evidence="13">
    <location>
        <begin position="890"/>
        <end position="941"/>
    </location>
</feature>
<evidence type="ECO:0000256" key="11">
    <source>
        <dbReference type="PROSITE-ProRule" id="PRU00076"/>
    </source>
</evidence>
<evidence type="ECO:0000256" key="8">
    <source>
        <dbReference type="ARBA" id="ARBA00023157"/>
    </source>
</evidence>
<evidence type="ECO:0000256" key="1">
    <source>
        <dbReference type="ARBA" id="ARBA00004167"/>
    </source>
</evidence>
<feature type="disulfide bond" evidence="11">
    <location>
        <begin position="716"/>
        <end position="725"/>
    </location>
</feature>
<dbReference type="Gene3D" id="2.10.25.10">
    <property type="entry name" value="Laminin"/>
    <property type="match status" value="2"/>
</dbReference>
<comment type="subcellular location">
    <subcellularLocation>
        <location evidence="1">Membrane</location>
        <topology evidence="1">Single-pass membrane protein</topology>
    </subcellularLocation>
</comment>
<dbReference type="FunFam" id="3.10.250.10:FF:000001">
    <property type="entry name" value="Lysyl oxidase 4 isoform X1"/>
    <property type="match status" value="2"/>
</dbReference>
<dbReference type="PANTHER" id="PTHR19331">
    <property type="entry name" value="SCAVENGER RECEPTOR DOMAIN-CONTAINING"/>
    <property type="match status" value="1"/>
</dbReference>
<comment type="caution">
    <text evidence="12">Lacks conserved residue(s) required for the propagation of feature annotation.</text>
</comment>
<feature type="disulfide bond" evidence="12">
    <location>
        <begin position="194"/>
        <end position="204"/>
    </location>
</feature>
<feature type="disulfide bond" evidence="12">
    <location>
        <begin position="50"/>
        <end position="111"/>
    </location>
</feature>
<evidence type="ECO:0000256" key="12">
    <source>
        <dbReference type="PROSITE-ProRule" id="PRU00196"/>
    </source>
</evidence>
<dbReference type="EMBL" id="MU826360">
    <property type="protein sequence ID" value="KAJ7379006.1"/>
    <property type="molecule type" value="Genomic_DNA"/>
</dbReference>
<feature type="compositionally biased region" description="Basic and acidic residues" evidence="13">
    <location>
        <begin position="931"/>
        <end position="941"/>
    </location>
</feature>
<dbReference type="FunFam" id="3.10.250.10:FF:000016">
    <property type="entry name" value="Scavenger receptor cysteine-rich protein type 12"/>
    <property type="match status" value="2"/>
</dbReference>
<feature type="transmembrane region" description="Helical" evidence="14">
    <location>
        <begin position="828"/>
        <end position="851"/>
    </location>
</feature>
<evidence type="ECO:0000313" key="17">
    <source>
        <dbReference type="EMBL" id="KAJ7379006.1"/>
    </source>
</evidence>
<keyword evidence="8 12" id="KW-1015">Disulfide bond</keyword>
<feature type="domain" description="SRCR" evidence="16">
    <location>
        <begin position="583"/>
        <end position="695"/>
    </location>
</feature>
<keyword evidence="7 14" id="KW-0472">Membrane</keyword>
<evidence type="ECO:0000256" key="2">
    <source>
        <dbReference type="ARBA" id="ARBA00022536"/>
    </source>
</evidence>
<sequence>MRLVLFYSDTHVRLTGHNATFAGRVEVFSHGVWGRVWSNHWDQTEAAVVCRQLGFPGVITALKYSPFGEGSGPFLMSNVRCAGSENTLQQCQYDDWVKSYWNSNSEVGVICKTHDFDPDESVSIRLTGSSVPNAGRIEVLYSGIWGAISRSNWDINDATVACRQLGYQAGAEAALTNSVYGPVSGPVWLTNLHCSGSEINVMSCSHDVTGNKSESERRGYIASVICRDGSLPNGMQIRLRGSHSPNMGRVEVYYAGKWGTIYDNNWDINDAKVVCRQLGYSTALLSGYTLFCSADVPYWFTNFRCYGNESSLDQCAWDFYPDPYLSTSCANVLCKDKMTDSGLDMRLSGSSVPHAGRVEVRFKGVWGMIAHDISSWLGDAIDPDIIRVICRQLNFTDWILASPFSLFGPGTGPQWFHTRDLHCIGNESNLLNCSYREPQLTRNYRDYDLNVVCKPDAPQINDFQVRLTGSSSLPFAGTIEVLYYGVWGGVLGRGYVDINAGHVVCRQLGYSGADEIFQRPAFGKVKGPLWIWTMQCNGNETEISHCAVTTWDNITHFRYQYPQYAAGVLCNEANYSASKKLNVRLAGAPISNAGRVEVFYAGVWGTVDAYLWDITGAHVVCRQLGYPGAVSYGLSNQFGIGSGPVWFGNVRCLGNESNIGECPKNVYGYPNGYSSRIATALCKLPYLSDTSPNCSEVKCANNGTCIKTGVVAVCNCTEGFTGLHCEIPTFNPCQSSPCENGGKCFSKGSLYLCACPKGLTGQRCEGRILTAINPCKSRPCPNNASCHHNETDYTCVPNDKETAYNRIPLKNSATSTPTVGPATLNTPFIVLLSVSVALTVLLTAAVVYLILQNRRLTKHQPNTSKLVFSNAAYKGDSADNLDEEVNYSNDVDLGTGVTQTGQRPGASSYSARAKTSAGMKQHGNNGKRRKESHEMYENTRK</sequence>
<proteinExistence type="predicted"/>
<evidence type="ECO:0000256" key="9">
    <source>
        <dbReference type="ARBA" id="ARBA00023170"/>
    </source>
</evidence>
<feature type="domain" description="SRCR" evidence="16">
    <location>
        <begin position="12"/>
        <end position="112"/>
    </location>
</feature>
<dbReference type="CDD" id="cd00054">
    <property type="entry name" value="EGF_CA"/>
    <property type="match status" value="2"/>
</dbReference>
<protein>
    <submittedName>
        <fullName evidence="17">Deleted in malignant brain tumors 1</fullName>
    </submittedName>
</protein>
<accession>A0A9W9ZC42</accession>
<evidence type="ECO:0000259" key="15">
    <source>
        <dbReference type="PROSITE" id="PS50026"/>
    </source>
</evidence>
<organism evidence="17 18">
    <name type="scientific">Desmophyllum pertusum</name>
    <dbReference type="NCBI Taxonomy" id="174260"/>
    <lineage>
        <taxon>Eukaryota</taxon>
        <taxon>Metazoa</taxon>
        <taxon>Cnidaria</taxon>
        <taxon>Anthozoa</taxon>
        <taxon>Hexacorallia</taxon>
        <taxon>Scleractinia</taxon>
        <taxon>Caryophylliina</taxon>
        <taxon>Caryophylliidae</taxon>
        <taxon>Desmophyllum</taxon>
    </lineage>
</organism>
<feature type="domain" description="SRCR" evidence="16">
    <location>
        <begin position="465"/>
        <end position="571"/>
    </location>
</feature>
<feature type="disulfide bond" evidence="11">
    <location>
        <begin position="755"/>
        <end position="764"/>
    </location>
</feature>
<name>A0A9W9ZC42_9CNID</name>
<feature type="domain" description="EGF-like" evidence="15">
    <location>
        <begin position="690"/>
        <end position="726"/>
    </location>
</feature>
<feature type="disulfide bond" evidence="12">
    <location>
        <begin position="652"/>
        <end position="662"/>
    </location>
</feature>
<keyword evidence="2 11" id="KW-0245">EGF-like domain</keyword>
<dbReference type="PANTHER" id="PTHR19331:SF465">
    <property type="entry name" value="EGG PEPTIDE SPERACT RECEPTOR"/>
    <property type="match status" value="1"/>
</dbReference>
<dbReference type="Pfam" id="PF00008">
    <property type="entry name" value="EGF"/>
    <property type="match status" value="2"/>
</dbReference>
<dbReference type="SUPFAM" id="SSF57196">
    <property type="entry name" value="EGF/Laminin"/>
    <property type="match status" value="2"/>
</dbReference>
<dbReference type="OrthoDB" id="536948at2759"/>
<evidence type="ECO:0000256" key="7">
    <source>
        <dbReference type="ARBA" id="ARBA00023136"/>
    </source>
</evidence>
<dbReference type="InterPro" id="IPR036772">
    <property type="entry name" value="SRCR-like_dom_sf"/>
</dbReference>
<evidence type="ECO:0000256" key="3">
    <source>
        <dbReference type="ARBA" id="ARBA00022692"/>
    </source>
</evidence>
<evidence type="ECO:0000256" key="4">
    <source>
        <dbReference type="ARBA" id="ARBA00022729"/>
    </source>
</evidence>
<dbReference type="PROSITE" id="PS50287">
    <property type="entry name" value="SRCR_2"/>
    <property type="match status" value="6"/>
</dbReference>
<dbReference type="InterPro" id="IPR000742">
    <property type="entry name" value="EGF"/>
</dbReference>
<dbReference type="SMART" id="SM00181">
    <property type="entry name" value="EGF"/>
    <property type="match status" value="2"/>
</dbReference>
<dbReference type="PROSITE" id="PS50026">
    <property type="entry name" value="EGF_3"/>
    <property type="match status" value="2"/>
</dbReference>
<feature type="disulfide bond" evidence="12">
    <location>
        <begin position="536"/>
        <end position="546"/>
    </location>
</feature>
<evidence type="ECO:0000256" key="10">
    <source>
        <dbReference type="ARBA" id="ARBA00023180"/>
    </source>
</evidence>
<dbReference type="SMART" id="SM00179">
    <property type="entry name" value="EGF_CA"/>
    <property type="match status" value="1"/>
</dbReference>
<evidence type="ECO:0000256" key="6">
    <source>
        <dbReference type="ARBA" id="ARBA00022989"/>
    </source>
</evidence>
<keyword evidence="10" id="KW-0325">Glycoprotein</keyword>
<reference evidence="17" key="1">
    <citation type="submission" date="2023-01" db="EMBL/GenBank/DDBJ databases">
        <title>Genome assembly of the deep-sea coral Lophelia pertusa.</title>
        <authorList>
            <person name="Herrera S."/>
            <person name="Cordes E."/>
        </authorList>
    </citation>
    <scope>NUCLEOTIDE SEQUENCE</scope>
    <source>
        <strain evidence="17">USNM1676648</strain>
        <tissue evidence="17">Polyp</tissue>
    </source>
</reference>